<sequence>MIDVSVDTLCLVSKLNSSQISEVYNHIDFTQWNGNKVWKHCIYNKEEGYYIYFIPRGGNGKWLGKHYNIMILLQKEALLNKPAIIEYLIRASEWTIKRLDIAFDYYESIDRSFLLRSGKSKFKPYKGTSNYYYYGDRNSKKICHYDKKNQLLERKNIVIDEDVLTRFEVRLRPKLKDRHLINGDFGWVQNELSTIKFVANSGVITKHLKTKEDKQYFRNIKRRQKQDWTSIPRSNKTRIRKVIDEHAIDLHEECKKHGVFDQLKF</sequence>
<evidence type="ECO:0000313" key="2">
    <source>
        <dbReference type="Proteomes" id="UP000608420"/>
    </source>
</evidence>
<evidence type="ECO:0000313" key="1">
    <source>
        <dbReference type="EMBL" id="GGG15507.1"/>
    </source>
</evidence>
<name>A0ABQ1W539_9BACL</name>
<protein>
    <recommendedName>
        <fullName evidence="3">Replication initiation factor</fullName>
    </recommendedName>
</protein>
<comment type="caution">
    <text evidence="1">The sequence shown here is derived from an EMBL/GenBank/DDBJ whole genome shotgun (WGS) entry which is preliminary data.</text>
</comment>
<reference evidence="2" key="1">
    <citation type="journal article" date="2019" name="Int. J. Syst. Evol. Microbiol.">
        <title>The Global Catalogue of Microorganisms (GCM) 10K type strain sequencing project: providing services to taxonomists for standard genome sequencing and annotation.</title>
        <authorList>
            <consortium name="The Broad Institute Genomics Platform"/>
            <consortium name="The Broad Institute Genome Sequencing Center for Infectious Disease"/>
            <person name="Wu L."/>
            <person name="Ma J."/>
        </authorList>
    </citation>
    <scope>NUCLEOTIDE SEQUENCE [LARGE SCALE GENOMIC DNA]</scope>
    <source>
        <strain evidence="2">CGMCC 1.15420</strain>
    </source>
</reference>
<proteinExistence type="predicted"/>
<evidence type="ECO:0008006" key="3">
    <source>
        <dbReference type="Google" id="ProtNLM"/>
    </source>
</evidence>
<dbReference type="Proteomes" id="UP000608420">
    <property type="component" value="Unassembled WGS sequence"/>
</dbReference>
<gene>
    <name evidence="1" type="ORF">GCM10010913_41800</name>
</gene>
<accession>A0ABQ1W539</accession>
<dbReference type="EMBL" id="BMIW01000041">
    <property type="protein sequence ID" value="GGG15507.1"/>
    <property type="molecule type" value="Genomic_DNA"/>
</dbReference>
<keyword evidence="2" id="KW-1185">Reference proteome</keyword>
<organism evidence="1 2">
    <name type="scientific">Paenibacillus aceti</name>
    <dbReference type="NCBI Taxonomy" id="1820010"/>
    <lineage>
        <taxon>Bacteria</taxon>
        <taxon>Bacillati</taxon>
        <taxon>Bacillota</taxon>
        <taxon>Bacilli</taxon>
        <taxon>Bacillales</taxon>
        <taxon>Paenibacillaceae</taxon>
        <taxon>Paenibacillus</taxon>
    </lineage>
</organism>
<dbReference type="RefSeq" id="WP_120464955.1">
    <property type="nucleotide sequence ID" value="NZ_BMIW01000041.1"/>
</dbReference>